<comment type="caution">
    <text evidence="2">The sequence shown here is derived from an EMBL/GenBank/DDBJ whole genome shotgun (WGS) entry which is preliminary data.</text>
</comment>
<reference evidence="2" key="1">
    <citation type="submission" date="2020-08" db="EMBL/GenBank/DDBJ databases">
        <title>Multicomponent nature underlies the extraordinary mechanical properties of spider dragline silk.</title>
        <authorList>
            <person name="Kono N."/>
            <person name="Nakamura H."/>
            <person name="Mori M."/>
            <person name="Yoshida Y."/>
            <person name="Ohtoshi R."/>
            <person name="Malay A.D."/>
            <person name="Moran D.A.P."/>
            <person name="Tomita M."/>
            <person name="Numata K."/>
            <person name="Arakawa K."/>
        </authorList>
    </citation>
    <scope>NUCLEOTIDE SEQUENCE</scope>
</reference>
<evidence type="ECO:0000313" key="3">
    <source>
        <dbReference type="Proteomes" id="UP000886998"/>
    </source>
</evidence>
<protein>
    <submittedName>
        <fullName evidence="2">Uncharacterized protein</fullName>
    </submittedName>
</protein>
<gene>
    <name evidence="2" type="ORF">TNIN_454401</name>
</gene>
<accession>A0A8X7C201</accession>
<proteinExistence type="predicted"/>
<evidence type="ECO:0000313" key="2">
    <source>
        <dbReference type="EMBL" id="GFY50912.1"/>
    </source>
</evidence>
<dbReference type="EMBL" id="BMAV01007796">
    <property type="protein sequence ID" value="GFY50912.1"/>
    <property type="molecule type" value="Genomic_DNA"/>
</dbReference>
<feature type="region of interest" description="Disordered" evidence="1">
    <location>
        <begin position="1"/>
        <end position="102"/>
    </location>
</feature>
<keyword evidence="3" id="KW-1185">Reference proteome</keyword>
<dbReference type="Proteomes" id="UP000886998">
    <property type="component" value="Unassembled WGS sequence"/>
</dbReference>
<name>A0A8X7C201_9ARAC</name>
<dbReference type="AlphaFoldDB" id="A0A8X7C201"/>
<evidence type="ECO:0000256" key="1">
    <source>
        <dbReference type="SAM" id="MobiDB-lite"/>
    </source>
</evidence>
<organism evidence="2 3">
    <name type="scientific">Trichonephila inaurata madagascariensis</name>
    <dbReference type="NCBI Taxonomy" id="2747483"/>
    <lineage>
        <taxon>Eukaryota</taxon>
        <taxon>Metazoa</taxon>
        <taxon>Ecdysozoa</taxon>
        <taxon>Arthropoda</taxon>
        <taxon>Chelicerata</taxon>
        <taxon>Arachnida</taxon>
        <taxon>Araneae</taxon>
        <taxon>Araneomorphae</taxon>
        <taxon>Entelegynae</taxon>
        <taxon>Araneoidea</taxon>
        <taxon>Nephilidae</taxon>
        <taxon>Trichonephila</taxon>
        <taxon>Trichonephila inaurata</taxon>
    </lineage>
</organism>
<sequence>MPERDTGRHNLRSRRKEIAESGPSSEQIEDQGDKSGPEEEDTRSTDPTLKIKDAGSSPQVRVVRRLTENGQAVRVKKKQRSSNSTRKREENPLVEGRSHWRF</sequence>